<feature type="compositionally biased region" description="Low complexity" evidence="4">
    <location>
        <begin position="322"/>
        <end position="342"/>
    </location>
</feature>
<dbReference type="PANTHER" id="PTHR19143:SF458">
    <property type="entry name" value="FIBRINOGEN C-TERMINAL DOMAIN-CONTAINING PROTEIN-RELATED"/>
    <property type="match status" value="1"/>
</dbReference>
<evidence type="ECO:0008006" key="10">
    <source>
        <dbReference type="Google" id="ProtNLM"/>
    </source>
</evidence>
<organism evidence="8 9">
    <name type="scientific">Mytilus edulis</name>
    <name type="common">Blue mussel</name>
    <dbReference type="NCBI Taxonomy" id="6550"/>
    <lineage>
        <taxon>Eukaryota</taxon>
        <taxon>Metazoa</taxon>
        <taxon>Spiralia</taxon>
        <taxon>Lophotrochozoa</taxon>
        <taxon>Mollusca</taxon>
        <taxon>Bivalvia</taxon>
        <taxon>Autobranchia</taxon>
        <taxon>Pteriomorphia</taxon>
        <taxon>Mytilida</taxon>
        <taxon>Mytiloidea</taxon>
        <taxon>Mytilidae</taxon>
        <taxon>Mytilinae</taxon>
        <taxon>Mytilus</taxon>
    </lineage>
</organism>
<evidence type="ECO:0000313" key="9">
    <source>
        <dbReference type="Proteomes" id="UP000683360"/>
    </source>
</evidence>
<dbReference type="InterPro" id="IPR007110">
    <property type="entry name" value="Ig-like_dom"/>
</dbReference>
<keyword evidence="5" id="KW-0732">Signal</keyword>
<keyword evidence="2" id="KW-0272">Extracellular matrix</keyword>
<evidence type="ECO:0000259" key="6">
    <source>
        <dbReference type="PROSITE" id="PS50835"/>
    </source>
</evidence>
<keyword evidence="9" id="KW-1185">Reference proteome</keyword>
<feature type="domain" description="Ig-like" evidence="6">
    <location>
        <begin position="821"/>
        <end position="913"/>
    </location>
</feature>
<dbReference type="PROSITE" id="PS51406">
    <property type="entry name" value="FIBRINOGEN_C_2"/>
    <property type="match status" value="1"/>
</dbReference>
<keyword evidence="2" id="KW-0964">Secreted</keyword>
<feature type="region of interest" description="Disordered" evidence="4">
    <location>
        <begin position="428"/>
        <end position="468"/>
    </location>
</feature>
<dbReference type="EMBL" id="CAJPWZ010000833">
    <property type="protein sequence ID" value="CAG2201123.1"/>
    <property type="molecule type" value="Genomic_DNA"/>
</dbReference>
<protein>
    <recommendedName>
        <fullName evidence="10">Fibrinogen C-terminal domain-containing protein</fullName>
    </recommendedName>
</protein>
<accession>A0A8S3R230</accession>
<dbReference type="SUPFAM" id="SSF48726">
    <property type="entry name" value="Immunoglobulin"/>
    <property type="match status" value="2"/>
</dbReference>
<dbReference type="Gene3D" id="2.60.40.10">
    <property type="entry name" value="Immunoglobulins"/>
    <property type="match status" value="1"/>
</dbReference>
<dbReference type="InterPro" id="IPR003599">
    <property type="entry name" value="Ig_sub"/>
</dbReference>
<dbReference type="PANTHER" id="PTHR19143">
    <property type="entry name" value="FIBRINOGEN/TENASCIN/ANGIOPOEITIN"/>
    <property type="match status" value="1"/>
</dbReference>
<dbReference type="SMART" id="SM00409">
    <property type="entry name" value="IG"/>
    <property type="match status" value="2"/>
</dbReference>
<reference evidence="8" key="1">
    <citation type="submission" date="2021-03" db="EMBL/GenBank/DDBJ databases">
        <authorList>
            <person name="Bekaert M."/>
        </authorList>
    </citation>
    <scope>NUCLEOTIDE SEQUENCE</scope>
</reference>
<sequence length="1021" mass="112219">MHMDLLLTAFLLSFVQSYGKEINKEKCVRDVADKVANLITETTNQCLVSSSTGFGARPSDCGELRKSENKSGVYKIYPDGTSGFNVFCDMKSFGGGWTLFQRRTNGFVGFYRDWQSYKNGFGNLKEDFWLGNEYLNKLTEQGYYKLRIDMWDFDNNHRYAIYNTFVVKNEKSGYKLEISGYTGNAGDSFGGQNGYKFTTRDRDNDAYGGNCAELYKGGWWYSRCHSANLNGKYLKGKSAYGVGVNWSHWKGYSYSLKATRLSVFIVGDSTTLMQQIHSVTKSTLISTSNPQTTYIPKTNTSPTTNTIPTTETILPTDTIRATNISQKSTSSTTTTPTTQTTQANATRLSTSSISYVTSTSKASSKKISVTTAASSLMSQKITTMTSTTTSKPNATYIKAVTSFSNATSTAQATNPIKMSSSTIISTPTMSVSSTKHSTPTTTGQPSSTFTPSNISTSRSTTAQSTTAARKKTLAMTTVVATQTVSSMHTNITAPTSTYALDTTSISTTNSATKSTLAPTPPTLTNILTNTITKSTSNHLTSMEQHELHLSPTNGTLVHTGSNLTFICSVRPCNETGSVLLSFGNSGKLFSGICNETFVHGITGYVFSCNSNQCLYTLNVYNVHVTDQQQMICKYRSSSENVINKTTTIRISDFPSKPTIQPEGPFYLTQEVNLTCISIGGNPVPKMIFSCNDNNGTEEMEVDRVVKSTLSLRMDSHMETTYYPVIYSDNFTTISPPGPYVDGENIEFKCCIGKVDSPRTNLSFQCHEENVSQHIDNVTCLNLIVTIDIDKHGTKCTCTAQSTDMSIDVSSKLQLLIGRYDPAFELLPIYNVTFGNTTTLTCNAPGLQYPFAFGNWQFMNGKEEKKLIGSIPSNITSVLTVSNSSYADMGSYYCTVVDERKDGVMVANASSELQDQSLKKIHSKQINSTLCMLTATFERFIFNMSPMLKMDEQFMDGKLASMTCYDITESELINLEFTCDNITSMKPDVVHDAAFIIASFVADIKDDGKNVDVVLINMKKSQ</sequence>
<feature type="domain" description="Fibrinogen C-terminal" evidence="7">
    <location>
        <begin position="52"/>
        <end position="267"/>
    </location>
</feature>
<dbReference type="PROSITE" id="PS00514">
    <property type="entry name" value="FIBRINOGEN_C_1"/>
    <property type="match status" value="1"/>
</dbReference>
<dbReference type="InterPro" id="IPR036179">
    <property type="entry name" value="Ig-like_dom_sf"/>
</dbReference>
<name>A0A8S3R230_MYTED</name>
<evidence type="ECO:0000256" key="3">
    <source>
        <dbReference type="ARBA" id="ARBA00023157"/>
    </source>
</evidence>
<comment type="subcellular location">
    <subcellularLocation>
        <location evidence="1">Secreted</location>
        <location evidence="1">Extracellular space</location>
        <location evidence="1">Extracellular matrix</location>
    </subcellularLocation>
</comment>
<evidence type="ECO:0000256" key="2">
    <source>
        <dbReference type="ARBA" id="ARBA00022530"/>
    </source>
</evidence>
<feature type="chain" id="PRO_5035927985" description="Fibrinogen C-terminal domain-containing protein" evidence="5">
    <location>
        <begin position="20"/>
        <end position="1021"/>
    </location>
</feature>
<dbReference type="NCBIfam" id="NF040941">
    <property type="entry name" value="GGGWT_bact"/>
    <property type="match status" value="1"/>
</dbReference>
<dbReference type="SUPFAM" id="SSF56496">
    <property type="entry name" value="Fibrinogen C-terminal domain-like"/>
    <property type="match status" value="1"/>
</dbReference>
<evidence type="ECO:0000256" key="4">
    <source>
        <dbReference type="SAM" id="MobiDB-lite"/>
    </source>
</evidence>
<dbReference type="Gene3D" id="3.90.215.10">
    <property type="entry name" value="Gamma Fibrinogen, chain A, domain 1"/>
    <property type="match status" value="1"/>
</dbReference>
<proteinExistence type="predicted"/>
<dbReference type="PROSITE" id="PS50835">
    <property type="entry name" value="IG_LIKE"/>
    <property type="match status" value="1"/>
</dbReference>
<evidence type="ECO:0000256" key="1">
    <source>
        <dbReference type="ARBA" id="ARBA00004498"/>
    </source>
</evidence>
<dbReference type="AlphaFoldDB" id="A0A8S3R230"/>
<keyword evidence="3" id="KW-1015">Disulfide bond</keyword>
<dbReference type="SMART" id="SM00186">
    <property type="entry name" value="FBG"/>
    <property type="match status" value="1"/>
</dbReference>
<feature type="region of interest" description="Disordered" evidence="4">
    <location>
        <begin position="322"/>
        <end position="345"/>
    </location>
</feature>
<dbReference type="Proteomes" id="UP000683360">
    <property type="component" value="Unassembled WGS sequence"/>
</dbReference>
<dbReference type="Pfam" id="PF00147">
    <property type="entry name" value="Fibrinogen_C"/>
    <property type="match status" value="1"/>
</dbReference>
<evidence type="ECO:0000256" key="5">
    <source>
        <dbReference type="SAM" id="SignalP"/>
    </source>
</evidence>
<dbReference type="CDD" id="cd00087">
    <property type="entry name" value="FReD"/>
    <property type="match status" value="1"/>
</dbReference>
<feature type="compositionally biased region" description="Low complexity" evidence="4">
    <location>
        <begin position="428"/>
        <end position="467"/>
    </location>
</feature>
<dbReference type="InterPro" id="IPR002181">
    <property type="entry name" value="Fibrinogen_a/b/g_C_dom"/>
</dbReference>
<evidence type="ECO:0000259" key="7">
    <source>
        <dbReference type="PROSITE" id="PS51406"/>
    </source>
</evidence>
<dbReference type="InterPro" id="IPR036056">
    <property type="entry name" value="Fibrinogen-like_C"/>
</dbReference>
<comment type="caution">
    <text evidence="8">The sequence shown here is derived from an EMBL/GenBank/DDBJ whole genome shotgun (WGS) entry which is preliminary data.</text>
</comment>
<dbReference type="InterPro" id="IPR013783">
    <property type="entry name" value="Ig-like_fold"/>
</dbReference>
<dbReference type="OrthoDB" id="6038967at2759"/>
<dbReference type="InterPro" id="IPR014716">
    <property type="entry name" value="Fibrinogen_a/b/g_C_1"/>
</dbReference>
<gene>
    <name evidence="8" type="ORF">MEDL_15777</name>
</gene>
<feature type="signal peptide" evidence="5">
    <location>
        <begin position="1"/>
        <end position="19"/>
    </location>
</feature>
<dbReference type="InterPro" id="IPR020837">
    <property type="entry name" value="Fibrinogen_CS"/>
</dbReference>
<dbReference type="FunFam" id="3.90.215.10:FF:000001">
    <property type="entry name" value="Tenascin isoform 1"/>
    <property type="match status" value="1"/>
</dbReference>
<dbReference type="CDD" id="cd00096">
    <property type="entry name" value="Ig"/>
    <property type="match status" value="1"/>
</dbReference>
<evidence type="ECO:0000313" key="8">
    <source>
        <dbReference type="EMBL" id="CAG2201123.1"/>
    </source>
</evidence>
<dbReference type="GO" id="GO:0005615">
    <property type="term" value="C:extracellular space"/>
    <property type="evidence" value="ECO:0007669"/>
    <property type="project" value="TreeGrafter"/>
</dbReference>
<dbReference type="InterPro" id="IPR050373">
    <property type="entry name" value="Fibrinogen_C-term_domain"/>
</dbReference>